<gene>
    <name evidence="1" type="ORF">Pcinc_043935</name>
</gene>
<reference evidence="1" key="1">
    <citation type="submission" date="2023-10" db="EMBL/GenBank/DDBJ databases">
        <title>Genome assemblies of two species of porcelain crab, Petrolisthes cinctipes and Petrolisthes manimaculis (Anomura: Porcellanidae).</title>
        <authorList>
            <person name="Angst P."/>
        </authorList>
    </citation>
    <scope>NUCLEOTIDE SEQUENCE</scope>
    <source>
        <strain evidence="1">PB745_01</strain>
        <tissue evidence="1">Gill</tissue>
    </source>
</reference>
<evidence type="ECO:0000313" key="1">
    <source>
        <dbReference type="EMBL" id="KAK3849308.1"/>
    </source>
</evidence>
<dbReference type="EMBL" id="JAWQEG010009001">
    <property type="protein sequence ID" value="KAK3849308.1"/>
    <property type="molecule type" value="Genomic_DNA"/>
</dbReference>
<accession>A0AAE1BFN0</accession>
<organism evidence="1 2">
    <name type="scientific">Petrolisthes cinctipes</name>
    <name type="common">Flat porcelain crab</name>
    <dbReference type="NCBI Taxonomy" id="88211"/>
    <lineage>
        <taxon>Eukaryota</taxon>
        <taxon>Metazoa</taxon>
        <taxon>Ecdysozoa</taxon>
        <taxon>Arthropoda</taxon>
        <taxon>Crustacea</taxon>
        <taxon>Multicrustacea</taxon>
        <taxon>Malacostraca</taxon>
        <taxon>Eumalacostraca</taxon>
        <taxon>Eucarida</taxon>
        <taxon>Decapoda</taxon>
        <taxon>Pleocyemata</taxon>
        <taxon>Anomura</taxon>
        <taxon>Galatheoidea</taxon>
        <taxon>Porcellanidae</taxon>
        <taxon>Petrolisthes</taxon>
    </lineage>
</organism>
<sequence>MAFLTNSFLSDLLPTFTPHFTSPLPLHSIPLFTLFTSSSPFHASSHLSSPLPLLSTPLLTSLHFPSPFLPLLPPSSLVSPQLSSPRLTSPHLSPFLTSSTPFLPRLTSAFLTSSHLFLTFLSMCRSSPV</sequence>
<proteinExistence type="predicted"/>
<protein>
    <submittedName>
        <fullName evidence="1">Uncharacterized protein</fullName>
    </submittedName>
</protein>
<comment type="caution">
    <text evidence="1">The sequence shown here is derived from an EMBL/GenBank/DDBJ whole genome shotgun (WGS) entry which is preliminary data.</text>
</comment>
<keyword evidence="2" id="KW-1185">Reference proteome</keyword>
<dbReference type="Proteomes" id="UP001286313">
    <property type="component" value="Unassembled WGS sequence"/>
</dbReference>
<name>A0AAE1BFN0_PETCI</name>
<dbReference type="AlphaFoldDB" id="A0AAE1BFN0"/>
<evidence type="ECO:0000313" key="2">
    <source>
        <dbReference type="Proteomes" id="UP001286313"/>
    </source>
</evidence>